<keyword evidence="2" id="KW-1185">Reference proteome</keyword>
<evidence type="ECO:0000313" key="2">
    <source>
        <dbReference type="Proteomes" id="UP001054837"/>
    </source>
</evidence>
<organism evidence="1 2">
    <name type="scientific">Caerostris darwini</name>
    <dbReference type="NCBI Taxonomy" id="1538125"/>
    <lineage>
        <taxon>Eukaryota</taxon>
        <taxon>Metazoa</taxon>
        <taxon>Ecdysozoa</taxon>
        <taxon>Arthropoda</taxon>
        <taxon>Chelicerata</taxon>
        <taxon>Arachnida</taxon>
        <taxon>Araneae</taxon>
        <taxon>Araneomorphae</taxon>
        <taxon>Entelegynae</taxon>
        <taxon>Araneoidea</taxon>
        <taxon>Araneidae</taxon>
        <taxon>Caerostris</taxon>
    </lineage>
</organism>
<evidence type="ECO:0000313" key="1">
    <source>
        <dbReference type="EMBL" id="GIX93578.1"/>
    </source>
</evidence>
<reference evidence="1 2" key="1">
    <citation type="submission" date="2021-06" db="EMBL/GenBank/DDBJ databases">
        <title>Caerostris darwini draft genome.</title>
        <authorList>
            <person name="Kono N."/>
            <person name="Arakawa K."/>
        </authorList>
    </citation>
    <scope>NUCLEOTIDE SEQUENCE [LARGE SCALE GENOMIC DNA]</scope>
</reference>
<comment type="caution">
    <text evidence="1">The sequence shown here is derived from an EMBL/GenBank/DDBJ whole genome shotgun (WGS) entry which is preliminary data.</text>
</comment>
<proteinExistence type="predicted"/>
<gene>
    <name evidence="1" type="ORF">CDAR_283481</name>
</gene>
<accession>A0AAV4PAT0</accession>
<dbReference type="AlphaFoldDB" id="A0AAV4PAT0"/>
<name>A0AAV4PAT0_9ARAC</name>
<dbReference type="Proteomes" id="UP001054837">
    <property type="component" value="Unassembled WGS sequence"/>
</dbReference>
<feature type="non-terminal residue" evidence="1">
    <location>
        <position position="17"/>
    </location>
</feature>
<protein>
    <submittedName>
        <fullName evidence="1">Uncharacterized protein</fullName>
    </submittedName>
</protein>
<dbReference type="EMBL" id="BPLQ01002510">
    <property type="protein sequence ID" value="GIX93578.1"/>
    <property type="molecule type" value="Genomic_DNA"/>
</dbReference>
<sequence>MGSAREILLLDQDDSSA</sequence>